<dbReference type="GO" id="GO:0010045">
    <property type="term" value="P:response to nickel cation"/>
    <property type="evidence" value="ECO:0007669"/>
    <property type="project" value="TreeGrafter"/>
</dbReference>
<evidence type="ECO:0000256" key="6">
    <source>
        <dbReference type="ARBA" id="ARBA00022596"/>
    </source>
</evidence>
<keyword evidence="7 13" id="KW-0812">Transmembrane</keyword>
<feature type="compositionally biased region" description="Basic residues" evidence="14">
    <location>
        <begin position="122"/>
        <end position="148"/>
    </location>
</feature>
<keyword evidence="11 13" id="KW-0472">Membrane</keyword>
<dbReference type="Pfam" id="PF03824">
    <property type="entry name" value="NicO"/>
    <property type="match status" value="1"/>
</dbReference>
<keyword evidence="6" id="KW-0533">Nickel</keyword>
<keyword evidence="3" id="KW-0171">Cobalt transport</keyword>
<dbReference type="GO" id="GO:0006824">
    <property type="term" value="P:cobalt ion transport"/>
    <property type="evidence" value="ECO:0007669"/>
    <property type="project" value="UniProtKB-KW"/>
</dbReference>
<evidence type="ECO:0000256" key="10">
    <source>
        <dbReference type="ARBA" id="ARBA00023112"/>
    </source>
</evidence>
<feature type="compositionally biased region" description="Gly residues" evidence="14">
    <location>
        <begin position="178"/>
        <end position="187"/>
    </location>
</feature>
<evidence type="ECO:0000256" key="1">
    <source>
        <dbReference type="ARBA" id="ARBA00002510"/>
    </source>
</evidence>
<feature type="transmembrane region" description="Helical" evidence="13">
    <location>
        <begin position="60"/>
        <end position="84"/>
    </location>
</feature>
<sequence>MNGLGGIEGRLVALFDSGAVFWLALLVALGVGAAHAVAPGHGKSVTAAYLVGTRGRYRDALRLGLIVAIMHTFSVLVLAVAWVGVSGLAGFGTERVTAWMQVLAGLVVIGVGVHLTYRHIRGGGHSHSHGHGHGHSHGHSHGHGHGHSHGHDHGHSHDHGHGHSHDHGHDHAHPHSPAGGGPAGGQEAGQVVVAARKPEAPATPAETAAPAPTDPWSRRGLIALGLSGGLLPSPSAFLVLVSGLLTGRALDAVLLVIAFGVGMALTLTGVGVITIRGFALLSGRTARWAWASTLVAWLPAVAGVAVAIGGCLYLVAAAGSLAG</sequence>
<organism evidence="15 16">
    <name type="scientific">Polymorphospora rubra</name>
    <dbReference type="NCBI Taxonomy" id="338584"/>
    <lineage>
        <taxon>Bacteria</taxon>
        <taxon>Bacillati</taxon>
        <taxon>Actinomycetota</taxon>
        <taxon>Actinomycetes</taxon>
        <taxon>Micromonosporales</taxon>
        <taxon>Micromonosporaceae</taxon>
        <taxon>Polymorphospora</taxon>
    </lineage>
</organism>
<dbReference type="EMBL" id="AP023359">
    <property type="protein sequence ID" value="BCJ69946.1"/>
    <property type="molecule type" value="Genomic_DNA"/>
</dbReference>
<evidence type="ECO:0000313" key="15">
    <source>
        <dbReference type="EMBL" id="BCJ69946.1"/>
    </source>
</evidence>
<reference evidence="15" key="1">
    <citation type="submission" date="2020-08" db="EMBL/GenBank/DDBJ databases">
        <title>Whole genome shotgun sequence of Polymorphospora rubra NBRC 101157.</title>
        <authorList>
            <person name="Komaki H."/>
            <person name="Tamura T."/>
        </authorList>
    </citation>
    <scope>NUCLEOTIDE SEQUENCE</scope>
    <source>
        <strain evidence="15">NBRC 101157</strain>
    </source>
</reference>
<gene>
    <name evidence="15" type="ORF">Prubr_69670</name>
</gene>
<evidence type="ECO:0000256" key="7">
    <source>
        <dbReference type="ARBA" id="ARBA00022692"/>
    </source>
</evidence>
<evidence type="ECO:0000256" key="12">
    <source>
        <dbReference type="ARBA" id="ARBA00023285"/>
    </source>
</evidence>
<dbReference type="InterPro" id="IPR051224">
    <property type="entry name" value="NiCoT_RcnA"/>
</dbReference>
<dbReference type="GO" id="GO:0032025">
    <property type="term" value="P:response to cobalt ion"/>
    <property type="evidence" value="ECO:0007669"/>
    <property type="project" value="TreeGrafter"/>
</dbReference>
<evidence type="ECO:0000313" key="16">
    <source>
        <dbReference type="Proteomes" id="UP000680866"/>
    </source>
</evidence>
<evidence type="ECO:0000256" key="8">
    <source>
        <dbReference type="ARBA" id="ARBA00022989"/>
    </source>
</evidence>
<keyword evidence="10" id="KW-0921">Nickel transport</keyword>
<feature type="transmembrane region" description="Helical" evidence="13">
    <location>
        <begin position="221"/>
        <end position="246"/>
    </location>
</feature>
<evidence type="ECO:0000256" key="14">
    <source>
        <dbReference type="SAM" id="MobiDB-lite"/>
    </source>
</evidence>
<dbReference type="KEGG" id="pry:Prubr_69670"/>
<keyword evidence="16" id="KW-1185">Reference proteome</keyword>
<comment type="similarity">
    <text evidence="13">Belongs to the NiCoT transporter (TC 2.A.52) family.</text>
</comment>
<keyword evidence="12" id="KW-0170">Cobalt</keyword>
<keyword evidence="5" id="KW-1003">Cell membrane</keyword>
<evidence type="ECO:0000256" key="9">
    <source>
        <dbReference type="ARBA" id="ARBA00023065"/>
    </source>
</evidence>
<feature type="region of interest" description="Disordered" evidence="14">
    <location>
        <begin position="122"/>
        <end position="188"/>
    </location>
</feature>
<dbReference type="PANTHER" id="PTHR40659:SF1">
    <property type="entry name" value="NICKEL_COBALT EFFLUX SYSTEM RCNA"/>
    <property type="match status" value="1"/>
</dbReference>
<dbReference type="GO" id="GO:0015099">
    <property type="term" value="F:nickel cation transmembrane transporter activity"/>
    <property type="evidence" value="ECO:0007669"/>
    <property type="project" value="UniProtKB-UniRule"/>
</dbReference>
<keyword evidence="8 13" id="KW-1133">Transmembrane helix</keyword>
<keyword evidence="9" id="KW-0406">Ion transport</keyword>
<comment type="subcellular location">
    <subcellularLocation>
        <location evidence="2 13">Cell membrane</location>
        <topology evidence="2 13">Multi-pass membrane protein</topology>
    </subcellularLocation>
</comment>
<evidence type="ECO:0000256" key="2">
    <source>
        <dbReference type="ARBA" id="ARBA00004651"/>
    </source>
</evidence>
<feature type="transmembrane region" description="Helical" evidence="13">
    <location>
        <begin position="96"/>
        <end position="117"/>
    </location>
</feature>
<keyword evidence="4 13" id="KW-0813">Transport</keyword>
<feature type="transmembrane region" description="Helical" evidence="13">
    <location>
        <begin position="252"/>
        <end position="273"/>
    </location>
</feature>
<accession>A0A810N963</accession>
<proteinExistence type="inferred from homology"/>
<dbReference type="InterPro" id="IPR011541">
    <property type="entry name" value="Ni/Co_transpt_high_affinity"/>
</dbReference>
<dbReference type="AlphaFoldDB" id="A0A810N963"/>
<comment type="function">
    <text evidence="1">Efflux system for nickel and cobalt.</text>
</comment>
<feature type="transmembrane region" description="Helical" evidence="13">
    <location>
        <begin position="20"/>
        <end position="39"/>
    </location>
</feature>
<name>A0A810N963_9ACTN</name>
<protein>
    <recommendedName>
        <fullName evidence="13">Nickel/cobalt efflux system</fullName>
    </recommendedName>
</protein>
<evidence type="ECO:0000256" key="5">
    <source>
        <dbReference type="ARBA" id="ARBA00022475"/>
    </source>
</evidence>
<dbReference type="RefSeq" id="WP_212819538.1">
    <property type="nucleotide sequence ID" value="NZ_AP023359.1"/>
</dbReference>
<evidence type="ECO:0000256" key="13">
    <source>
        <dbReference type="RuleBase" id="RU362101"/>
    </source>
</evidence>
<dbReference type="GO" id="GO:0046583">
    <property type="term" value="F:monoatomic cation efflux transmembrane transporter activity"/>
    <property type="evidence" value="ECO:0007669"/>
    <property type="project" value="TreeGrafter"/>
</dbReference>
<dbReference type="GO" id="GO:0005886">
    <property type="term" value="C:plasma membrane"/>
    <property type="evidence" value="ECO:0007669"/>
    <property type="project" value="UniProtKB-SubCell"/>
</dbReference>
<dbReference type="PANTHER" id="PTHR40659">
    <property type="entry name" value="NICKEL/COBALT EFFLUX SYSTEM RCNA"/>
    <property type="match status" value="1"/>
</dbReference>
<feature type="compositionally biased region" description="Basic and acidic residues" evidence="14">
    <location>
        <begin position="149"/>
        <end position="173"/>
    </location>
</feature>
<evidence type="ECO:0000256" key="11">
    <source>
        <dbReference type="ARBA" id="ARBA00023136"/>
    </source>
</evidence>
<dbReference type="Proteomes" id="UP000680866">
    <property type="component" value="Chromosome"/>
</dbReference>
<feature type="transmembrane region" description="Helical" evidence="13">
    <location>
        <begin position="294"/>
        <end position="316"/>
    </location>
</feature>
<evidence type="ECO:0000256" key="3">
    <source>
        <dbReference type="ARBA" id="ARBA00022426"/>
    </source>
</evidence>
<evidence type="ECO:0000256" key="4">
    <source>
        <dbReference type="ARBA" id="ARBA00022448"/>
    </source>
</evidence>